<dbReference type="Gene3D" id="3.40.50.1000">
    <property type="entry name" value="HAD superfamily/HAD-like"/>
    <property type="match status" value="1"/>
</dbReference>
<dbReference type="OrthoDB" id="9805604at2"/>
<dbReference type="GO" id="GO:0046872">
    <property type="term" value="F:metal ion binding"/>
    <property type="evidence" value="ECO:0007669"/>
    <property type="project" value="UniProtKB-KW"/>
</dbReference>
<dbReference type="PANTHER" id="PTHR21485:SF3">
    <property type="entry name" value="N-ACYLNEURAMINATE CYTIDYLYLTRANSFERASE"/>
    <property type="match status" value="1"/>
</dbReference>
<comment type="cofactor">
    <cofactor evidence="1 7">
        <name>Mg(2+)</name>
        <dbReference type="ChEBI" id="CHEBI:18420"/>
    </cofactor>
</comment>
<feature type="binding site" evidence="7">
    <location>
        <position position="15"/>
    </location>
    <ligand>
        <name>substrate</name>
    </ligand>
</feature>
<dbReference type="AlphaFoldDB" id="A0A1G5VS20"/>
<evidence type="ECO:0000313" key="8">
    <source>
        <dbReference type="EMBL" id="SDA48642.1"/>
    </source>
</evidence>
<dbReference type="GeneID" id="87755860"/>
<organism evidence="8 9">
    <name type="scientific">Allisonella histaminiformans</name>
    <dbReference type="NCBI Taxonomy" id="209880"/>
    <lineage>
        <taxon>Bacteria</taxon>
        <taxon>Bacillati</taxon>
        <taxon>Bacillota</taxon>
        <taxon>Negativicutes</taxon>
        <taxon>Veillonellales</taxon>
        <taxon>Veillonellaceae</taxon>
        <taxon>Allisonella</taxon>
    </lineage>
</organism>
<dbReference type="SFLD" id="SFLDG01138">
    <property type="entry name" value="C1.6.2:_Deoxy-d-mannose-octulo"/>
    <property type="match status" value="1"/>
</dbReference>
<dbReference type="InterPro" id="IPR023214">
    <property type="entry name" value="HAD_sf"/>
</dbReference>
<keyword evidence="5" id="KW-0378">Hydrolase</keyword>
<dbReference type="EMBL" id="FMXA01000009">
    <property type="protein sequence ID" value="SDA48642.1"/>
    <property type="molecule type" value="Genomic_DNA"/>
</dbReference>
<dbReference type="SFLD" id="SFLDS00003">
    <property type="entry name" value="Haloacid_Dehalogenase"/>
    <property type="match status" value="1"/>
</dbReference>
<accession>A0A1G5VS20</accession>
<evidence type="ECO:0000256" key="5">
    <source>
        <dbReference type="ARBA" id="ARBA00022801"/>
    </source>
</evidence>
<dbReference type="SFLD" id="SFLDG01136">
    <property type="entry name" value="C1.6:_Phosphoserine_Phosphatas"/>
    <property type="match status" value="1"/>
</dbReference>
<name>A0A1G5VS20_9FIRM</name>
<proteinExistence type="inferred from homology"/>
<evidence type="ECO:0000256" key="4">
    <source>
        <dbReference type="ARBA" id="ARBA00022723"/>
    </source>
</evidence>
<dbReference type="RefSeq" id="WP_091364164.1">
    <property type="nucleotide sequence ID" value="NZ_FMXA01000009.1"/>
</dbReference>
<dbReference type="GO" id="GO:0016788">
    <property type="term" value="F:hydrolase activity, acting on ester bonds"/>
    <property type="evidence" value="ECO:0007669"/>
    <property type="project" value="InterPro"/>
</dbReference>
<comment type="similarity">
    <text evidence="2">Belongs to the KdsC family.</text>
</comment>
<dbReference type="Proteomes" id="UP000199689">
    <property type="component" value="Unassembled WGS sequence"/>
</dbReference>
<evidence type="ECO:0000256" key="7">
    <source>
        <dbReference type="PIRSR" id="PIRSR006118-2"/>
    </source>
</evidence>
<dbReference type="NCBIfam" id="TIGR01670">
    <property type="entry name" value="KdsC-phosphatas"/>
    <property type="match status" value="1"/>
</dbReference>
<evidence type="ECO:0000256" key="1">
    <source>
        <dbReference type="ARBA" id="ARBA00001946"/>
    </source>
</evidence>
<dbReference type="GO" id="GO:0008781">
    <property type="term" value="F:N-acylneuraminate cytidylyltransferase activity"/>
    <property type="evidence" value="ECO:0007669"/>
    <property type="project" value="TreeGrafter"/>
</dbReference>
<evidence type="ECO:0000313" key="9">
    <source>
        <dbReference type="Proteomes" id="UP000199689"/>
    </source>
</evidence>
<keyword evidence="4 7" id="KW-0479">Metal-binding</keyword>
<dbReference type="InterPro" id="IPR036412">
    <property type="entry name" value="HAD-like_sf"/>
</dbReference>
<feature type="binding site" evidence="7">
    <location>
        <position position="13"/>
    </location>
    <ligand>
        <name>Mg(2+)</name>
        <dbReference type="ChEBI" id="CHEBI:18420"/>
    </ligand>
</feature>
<dbReference type="PIRSF" id="PIRSF006118">
    <property type="entry name" value="KDO8-P_Ptase"/>
    <property type="match status" value="1"/>
</dbReference>
<protein>
    <submittedName>
        <fullName evidence="8">3-deoxy-D-manno-octulosonate 8-phosphate phosphatase (KDO 8-P phosphatase)</fullName>
    </submittedName>
</protein>
<dbReference type="SUPFAM" id="SSF56784">
    <property type="entry name" value="HAD-like"/>
    <property type="match status" value="1"/>
</dbReference>
<keyword evidence="9" id="KW-1185">Reference proteome</keyword>
<feature type="binding site" evidence="7">
    <location>
        <position position="106"/>
    </location>
    <ligand>
        <name>Mg(2+)</name>
        <dbReference type="ChEBI" id="CHEBI:18420"/>
    </ligand>
</feature>
<sequence>MKDLSRIKCFCFDVDGTLTTGALYFGPQGEALKVFNAQDGMIINLVRKLGYKVAFITGRESPMVQARADELHIDYLAMKCGRKLDALHTVCEKFNLSLDEAAYMGDDINDLPLIGKTGYFGAPANACRDVKEGADFVASRAGGEGAAREFMEFIVRGQGRWQEVLDFYLHA</sequence>
<dbReference type="STRING" id="209880.SAMN02910343_00831"/>
<dbReference type="Pfam" id="PF08282">
    <property type="entry name" value="Hydrolase_3"/>
    <property type="match status" value="1"/>
</dbReference>
<dbReference type="InterPro" id="IPR050793">
    <property type="entry name" value="CMP-NeuNAc_synthase"/>
</dbReference>
<keyword evidence="6 7" id="KW-0460">Magnesium</keyword>
<evidence type="ECO:0000256" key="2">
    <source>
        <dbReference type="ARBA" id="ARBA00005893"/>
    </source>
</evidence>
<evidence type="ECO:0000256" key="3">
    <source>
        <dbReference type="ARBA" id="ARBA00011881"/>
    </source>
</evidence>
<dbReference type="PANTHER" id="PTHR21485">
    <property type="entry name" value="HAD SUPERFAMILY MEMBERS CMAS AND KDSC"/>
    <property type="match status" value="1"/>
</dbReference>
<comment type="subunit">
    <text evidence="3">Homotetramer.</text>
</comment>
<dbReference type="InterPro" id="IPR010023">
    <property type="entry name" value="KdsC_fam"/>
</dbReference>
<gene>
    <name evidence="8" type="ORF">SAMN02910343_00831</name>
</gene>
<reference evidence="8 9" key="1">
    <citation type="submission" date="2016-10" db="EMBL/GenBank/DDBJ databases">
        <authorList>
            <person name="de Groot N.N."/>
        </authorList>
    </citation>
    <scope>NUCLEOTIDE SEQUENCE [LARGE SCALE GENOMIC DNA]</scope>
    <source>
        <strain evidence="8 9">DSM 15230</strain>
    </source>
</reference>
<evidence type="ECO:0000256" key="6">
    <source>
        <dbReference type="ARBA" id="ARBA00022842"/>
    </source>
</evidence>